<evidence type="ECO:0000256" key="9">
    <source>
        <dbReference type="ARBA" id="ARBA00039148"/>
    </source>
</evidence>
<comment type="cofactor">
    <cofactor evidence="1">
        <name>FAD</name>
        <dbReference type="ChEBI" id="CHEBI:57692"/>
    </cofactor>
</comment>
<evidence type="ECO:0000256" key="8">
    <source>
        <dbReference type="ARBA" id="ARBA00023070"/>
    </source>
</evidence>
<keyword evidence="7" id="KW-0560">Oxidoreductase</keyword>
<keyword evidence="4" id="KW-0285">Flavoprotein</keyword>
<dbReference type="PANTHER" id="PTHR43539:SF11">
    <property type="entry name" value="INDOLE-3-PYRUVATE MONOOXYGENASE YUCCA8-RELATED"/>
    <property type="match status" value="1"/>
</dbReference>
<evidence type="ECO:0000256" key="10">
    <source>
        <dbReference type="ARBA" id="ARBA00047707"/>
    </source>
</evidence>
<feature type="chain" id="PRO_5014731404" description="indole-3-pyruvate monooxygenase" evidence="11">
    <location>
        <begin position="18"/>
        <end position="297"/>
    </location>
</feature>
<dbReference type="GO" id="GO:0050660">
    <property type="term" value="F:flavin adenine dinucleotide binding"/>
    <property type="evidence" value="ECO:0007669"/>
    <property type="project" value="TreeGrafter"/>
</dbReference>
<name>A0A2N9I5N3_FAGSY</name>
<dbReference type="InterPro" id="IPR036188">
    <property type="entry name" value="FAD/NAD-bd_sf"/>
</dbReference>
<comment type="pathway">
    <text evidence="2">Plant hormone metabolism; auxin biosynthesis.</text>
</comment>
<evidence type="ECO:0000256" key="5">
    <source>
        <dbReference type="ARBA" id="ARBA00022827"/>
    </source>
</evidence>
<dbReference type="AlphaFoldDB" id="A0A2N9I5N3"/>
<dbReference type="Gene3D" id="3.50.50.60">
    <property type="entry name" value="FAD/NAD(P)-binding domain"/>
    <property type="match status" value="1"/>
</dbReference>
<proteinExistence type="inferred from homology"/>
<dbReference type="InterPro" id="IPR050982">
    <property type="entry name" value="Auxin_biosynth/cation_transpt"/>
</dbReference>
<evidence type="ECO:0000256" key="11">
    <source>
        <dbReference type="SAM" id="SignalP"/>
    </source>
</evidence>
<accession>A0A2N9I5N3</accession>
<reference evidence="12" key="1">
    <citation type="submission" date="2018-02" db="EMBL/GenBank/DDBJ databases">
        <authorList>
            <person name="Cohen D.B."/>
            <person name="Kent A.D."/>
        </authorList>
    </citation>
    <scope>NUCLEOTIDE SEQUENCE</scope>
</reference>
<evidence type="ECO:0000256" key="1">
    <source>
        <dbReference type="ARBA" id="ARBA00001974"/>
    </source>
</evidence>
<dbReference type="EC" id="1.14.13.168" evidence="9"/>
<evidence type="ECO:0000256" key="2">
    <source>
        <dbReference type="ARBA" id="ARBA00004814"/>
    </source>
</evidence>
<protein>
    <recommendedName>
        <fullName evidence="9">indole-3-pyruvate monooxygenase</fullName>
        <ecNumber evidence="9">1.14.13.168</ecNumber>
    </recommendedName>
</protein>
<dbReference type="GO" id="GO:0103075">
    <property type="term" value="F:indole-3-pyruvate monooxygenase activity"/>
    <property type="evidence" value="ECO:0007669"/>
    <property type="project" value="UniProtKB-EC"/>
</dbReference>
<dbReference type="PANTHER" id="PTHR43539">
    <property type="entry name" value="FLAVIN-BINDING MONOOXYGENASE-LIKE PROTEIN (AFU_ORTHOLOGUE AFUA_4G09220)"/>
    <property type="match status" value="1"/>
</dbReference>
<evidence type="ECO:0000313" key="12">
    <source>
        <dbReference type="EMBL" id="SPD19384.1"/>
    </source>
</evidence>
<dbReference type="SUPFAM" id="SSF51905">
    <property type="entry name" value="FAD/NAD(P)-binding domain"/>
    <property type="match status" value="1"/>
</dbReference>
<keyword evidence="5" id="KW-0274">FAD</keyword>
<dbReference type="GO" id="GO:0009851">
    <property type="term" value="P:auxin biosynthetic process"/>
    <property type="evidence" value="ECO:0007669"/>
    <property type="project" value="UniProtKB-KW"/>
</dbReference>
<evidence type="ECO:0000256" key="4">
    <source>
        <dbReference type="ARBA" id="ARBA00022630"/>
    </source>
</evidence>
<evidence type="ECO:0000256" key="7">
    <source>
        <dbReference type="ARBA" id="ARBA00023002"/>
    </source>
</evidence>
<comment type="similarity">
    <text evidence="3">Belongs to the FMO family.</text>
</comment>
<sequence length="297" mass="33299">MHLLWQAVVRFFCFVSSFQTWPISCAILVASEDAPESPLLTEVEYICRWLVVSTGENAECVTPDIEELSRVWWRCHARMEVSLDLSNHDASPSMVVRSSVHVLPREILGKSTFELAVLMMKWLPLWLVDKLLLIMAWLVLGSIEKYGLKRPSVGPMQLKNTKGKTPVLDIGALEKIKSGGITVVPAIKRFLRGQVELENGEKLDIDSVVLATGYRSNVPSWLQEGEFFSKNGFPRASFPDGWKGNSGLYAVGFARRGLSGASSDATRIAQDIGQVWKEETKQKKRTTACHRRCISQF</sequence>
<gene>
    <name evidence="12" type="ORF">FSB_LOCUS47266</name>
</gene>
<keyword evidence="8" id="KW-0073">Auxin biosynthesis</keyword>
<evidence type="ECO:0000256" key="3">
    <source>
        <dbReference type="ARBA" id="ARBA00009183"/>
    </source>
</evidence>
<evidence type="ECO:0000256" key="6">
    <source>
        <dbReference type="ARBA" id="ARBA00022857"/>
    </source>
</evidence>
<dbReference type="EMBL" id="OIVN01004812">
    <property type="protein sequence ID" value="SPD19384.1"/>
    <property type="molecule type" value="Genomic_DNA"/>
</dbReference>
<keyword evidence="11" id="KW-0732">Signal</keyword>
<keyword evidence="6" id="KW-0521">NADP</keyword>
<feature type="signal peptide" evidence="11">
    <location>
        <begin position="1"/>
        <end position="17"/>
    </location>
</feature>
<organism evidence="12">
    <name type="scientific">Fagus sylvatica</name>
    <name type="common">Beechnut</name>
    <dbReference type="NCBI Taxonomy" id="28930"/>
    <lineage>
        <taxon>Eukaryota</taxon>
        <taxon>Viridiplantae</taxon>
        <taxon>Streptophyta</taxon>
        <taxon>Embryophyta</taxon>
        <taxon>Tracheophyta</taxon>
        <taxon>Spermatophyta</taxon>
        <taxon>Magnoliopsida</taxon>
        <taxon>eudicotyledons</taxon>
        <taxon>Gunneridae</taxon>
        <taxon>Pentapetalae</taxon>
        <taxon>rosids</taxon>
        <taxon>fabids</taxon>
        <taxon>Fagales</taxon>
        <taxon>Fagaceae</taxon>
        <taxon>Fagus</taxon>
    </lineage>
</organism>
<comment type="catalytic activity">
    <reaction evidence="10">
        <text>indole-3-pyruvate + NADPH + O2 + H(+) = (indol-3-yl)acetate + CO2 + NADP(+) + H2O</text>
        <dbReference type="Rhea" id="RHEA:34331"/>
        <dbReference type="ChEBI" id="CHEBI:15377"/>
        <dbReference type="ChEBI" id="CHEBI:15378"/>
        <dbReference type="ChEBI" id="CHEBI:15379"/>
        <dbReference type="ChEBI" id="CHEBI:16526"/>
        <dbReference type="ChEBI" id="CHEBI:17640"/>
        <dbReference type="ChEBI" id="CHEBI:30854"/>
        <dbReference type="ChEBI" id="CHEBI:57783"/>
        <dbReference type="ChEBI" id="CHEBI:58349"/>
        <dbReference type="EC" id="1.14.13.168"/>
    </reaction>
</comment>